<dbReference type="EMBL" id="CP036276">
    <property type="protein sequence ID" value="QDU46491.1"/>
    <property type="molecule type" value="Genomic_DNA"/>
</dbReference>
<dbReference type="AlphaFoldDB" id="A0A517ZVJ9"/>
<dbReference type="CDD" id="cd00293">
    <property type="entry name" value="USP-like"/>
    <property type="match status" value="1"/>
</dbReference>
<dbReference type="PANTHER" id="PTHR46268:SF6">
    <property type="entry name" value="UNIVERSAL STRESS PROTEIN UP12"/>
    <property type="match status" value="1"/>
</dbReference>
<organism evidence="3 4">
    <name type="scientific">Symmachiella dynata</name>
    <dbReference type="NCBI Taxonomy" id="2527995"/>
    <lineage>
        <taxon>Bacteria</taxon>
        <taxon>Pseudomonadati</taxon>
        <taxon>Planctomycetota</taxon>
        <taxon>Planctomycetia</taxon>
        <taxon>Planctomycetales</taxon>
        <taxon>Planctomycetaceae</taxon>
        <taxon>Symmachiella</taxon>
    </lineage>
</organism>
<protein>
    <submittedName>
        <fullName evidence="3">Universal stress protein</fullName>
    </submittedName>
</protein>
<feature type="domain" description="UspA" evidence="2">
    <location>
        <begin position="5"/>
        <end position="146"/>
    </location>
</feature>
<dbReference type="InterPro" id="IPR006015">
    <property type="entry name" value="Universal_stress_UspA"/>
</dbReference>
<evidence type="ECO:0000256" key="1">
    <source>
        <dbReference type="ARBA" id="ARBA00008791"/>
    </source>
</evidence>
<name>A0A517ZVJ9_9PLAN</name>
<proteinExistence type="inferred from homology"/>
<comment type="similarity">
    <text evidence="1">Belongs to the universal stress protein A family.</text>
</comment>
<dbReference type="Gene3D" id="3.40.50.620">
    <property type="entry name" value="HUPs"/>
    <property type="match status" value="1"/>
</dbReference>
<evidence type="ECO:0000313" key="3">
    <source>
        <dbReference type="EMBL" id="QDU46491.1"/>
    </source>
</evidence>
<dbReference type="KEGG" id="sdyn:Mal52_50120"/>
<evidence type="ECO:0000313" key="4">
    <source>
        <dbReference type="Proteomes" id="UP000319383"/>
    </source>
</evidence>
<gene>
    <name evidence="3" type="ORF">Mal52_50120</name>
</gene>
<dbReference type="Proteomes" id="UP000319383">
    <property type="component" value="Chromosome"/>
</dbReference>
<dbReference type="PANTHER" id="PTHR46268">
    <property type="entry name" value="STRESS RESPONSE PROTEIN NHAX"/>
    <property type="match status" value="1"/>
</dbReference>
<reference evidence="3 4" key="1">
    <citation type="submission" date="2019-02" db="EMBL/GenBank/DDBJ databases">
        <title>Deep-cultivation of Planctomycetes and their phenomic and genomic characterization uncovers novel biology.</title>
        <authorList>
            <person name="Wiegand S."/>
            <person name="Jogler M."/>
            <person name="Boedeker C."/>
            <person name="Pinto D."/>
            <person name="Vollmers J."/>
            <person name="Rivas-Marin E."/>
            <person name="Kohn T."/>
            <person name="Peeters S.H."/>
            <person name="Heuer A."/>
            <person name="Rast P."/>
            <person name="Oberbeckmann S."/>
            <person name="Bunk B."/>
            <person name="Jeske O."/>
            <person name="Meyerdierks A."/>
            <person name="Storesund J.E."/>
            <person name="Kallscheuer N."/>
            <person name="Luecker S."/>
            <person name="Lage O.M."/>
            <person name="Pohl T."/>
            <person name="Merkel B.J."/>
            <person name="Hornburger P."/>
            <person name="Mueller R.-W."/>
            <person name="Bruemmer F."/>
            <person name="Labrenz M."/>
            <person name="Spormann A.M."/>
            <person name="Op den Camp H."/>
            <person name="Overmann J."/>
            <person name="Amann R."/>
            <person name="Jetten M.S.M."/>
            <person name="Mascher T."/>
            <person name="Medema M.H."/>
            <person name="Devos D.P."/>
            <person name="Kaster A.-K."/>
            <person name="Ovreas L."/>
            <person name="Rohde M."/>
            <person name="Galperin M.Y."/>
            <person name="Jogler C."/>
        </authorList>
    </citation>
    <scope>NUCLEOTIDE SEQUENCE [LARGE SCALE GENOMIC DNA]</scope>
    <source>
        <strain evidence="3 4">Mal52</strain>
    </source>
</reference>
<evidence type="ECO:0000259" key="2">
    <source>
        <dbReference type="Pfam" id="PF00582"/>
    </source>
</evidence>
<dbReference type="Pfam" id="PF00582">
    <property type="entry name" value="Usp"/>
    <property type="match status" value="1"/>
</dbReference>
<sequence length="155" mass="16979">MIKLQRILVPTDFSAYSEEAMTYACAFAEQFEAELHVVHVLQDLVGVVPDPGVAFPPPGDYMGELQTSAEKALLQMPAPEWAAKHTVVRATRQGPPFLEIVRYAKELEIDLIVLGTHGRGGLAHVLLGSVAERVVRKAPCPVLTVRPGEHEFVMP</sequence>
<dbReference type="InterPro" id="IPR014729">
    <property type="entry name" value="Rossmann-like_a/b/a_fold"/>
</dbReference>
<dbReference type="SUPFAM" id="SSF52402">
    <property type="entry name" value="Adenine nucleotide alpha hydrolases-like"/>
    <property type="match status" value="1"/>
</dbReference>
<dbReference type="PRINTS" id="PR01438">
    <property type="entry name" value="UNVRSLSTRESS"/>
</dbReference>
<accession>A0A517ZVJ9</accession>
<dbReference type="InterPro" id="IPR006016">
    <property type="entry name" value="UspA"/>
</dbReference>
<keyword evidence="4" id="KW-1185">Reference proteome</keyword>
<dbReference type="OrthoDB" id="9788959at2"/>
<dbReference type="RefSeq" id="WP_145378997.1">
    <property type="nucleotide sequence ID" value="NZ_CAXBED010000069.1"/>
</dbReference>